<evidence type="ECO:0000313" key="1">
    <source>
        <dbReference type="EMBL" id="VXB01492.1"/>
    </source>
</evidence>
<dbReference type="Proteomes" id="UP000430202">
    <property type="component" value="Unassembled WGS sequence"/>
</dbReference>
<gene>
    <name evidence="1" type="ORF">MARI151_10288</name>
</gene>
<name>A0A653MBK8_9FLAO</name>
<organism evidence="1 2">
    <name type="scientific">Maribacter litoralis</name>
    <dbReference type="NCBI Taxonomy" id="2059726"/>
    <lineage>
        <taxon>Bacteria</taxon>
        <taxon>Pseudomonadati</taxon>
        <taxon>Bacteroidota</taxon>
        <taxon>Flavobacteriia</taxon>
        <taxon>Flavobacteriales</taxon>
        <taxon>Flavobacteriaceae</taxon>
        <taxon>Maribacter</taxon>
    </lineage>
</organism>
<proteinExistence type="predicted"/>
<evidence type="ECO:0000313" key="2">
    <source>
        <dbReference type="Proteomes" id="UP000430202"/>
    </source>
</evidence>
<keyword evidence="2" id="KW-1185">Reference proteome</keyword>
<accession>A0A653MBK8</accession>
<sequence length="48" mass="5642">MIYTSLFFIEQNVYLLLFNFYKLSPIIPIQGVLGALKQKSKFDFYTTS</sequence>
<reference evidence="1 2" key="1">
    <citation type="submission" date="2019-10" db="EMBL/GenBank/DDBJ databases">
        <authorList>
            <person name="Karimi E."/>
        </authorList>
    </citation>
    <scope>NUCLEOTIDE SEQUENCE [LARGE SCALE GENOMIC DNA]</scope>
    <source>
        <strain evidence="1">Maribacter sp. 151</strain>
    </source>
</reference>
<protein>
    <submittedName>
        <fullName evidence="1">Uncharacterized protein</fullName>
    </submittedName>
</protein>
<dbReference type="AlphaFoldDB" id="A0A653MBK8"/>
<dbReference type="EMBL" id="CABWLR010000001">
    <property type="protein sequence ID" value="VXB01492.1"/>
    <property type="molecule type" value="Genomic_DNA"/>
</dbReference>